<evidence type="ECO:0000313" key="4">
    <source>
        <dbReference type="EMBL" id="PMD64403.1"/>
    </source>
</evidence>
<accession>A0A2J6TN13</accession>
<dbReference type="EMBL" id="KZ613763">
    <property type="protein sequence ID" value="PMD64403.1"/>
    <property type="molecule type" value="Genomic_DNA"/>
</dbReference>
<dbReference type="InterPro" id="IPR023213">
    <property type="entry name" value="CAT-like_dom_sf"/>
</dbReference>
<dbReference type="Proteomes" id="UP000235371">
    <property type="component" value="Unassembled WGS sequence"/>
</dbReference>
<dbReference type="Gene3D" id="3.30.300.30">
    <property type="match status" value="1"/>
</dbReference>
<dbReference type="RefSeq" id="XP_024741307.1">
    <property type="nucleotide sequence ID" value="XM_024886463.1"/>
</dbReference>
<evidence type="ECO:0000256" key="1">
    <source>
        <dbReference type="ARBA" id="ARBA00022450"/>
    </source>
</evidence>
<gene>
    <name evidence="4" type="ORF">K444DRAFT_660459</name>
</gene>
<dbReference type="SUPFAM" id="SSF56801">
    <property type="entry name" value="Acetyl-CoA synthetase-like"/>
    <property type="match status" value="1"/>
</dbReference>
<dbReference type="Pfam" id="PF00501">
    <property type="entry name" value="AMP-binding"/>
    <property type="match status" value="1"/>
</dbReference>
<reference evidence="4 5" key="1">
    <citation type="submission" date="2016-04" db="EMBL/GenBank/DDBJ databases">
        <title>A degradative enzymes factory behind the ericoid mycorrhizal symbiosis.</title>
        <authorList>
            <consortium name="DOE Joint Genome Institute"/>
            <person name="Martino E."/>
            <person name="Morin E."/>
            <person name="Grelet G."/>
            <person name="Kuo A."/>
            <person name="Kohler A."/>
            <person name="Daghino S."/>
            <person name="Barry K."/>
            <person name="Choi C."/>
            <person name="Cichocki N."/>
            <person name="Clum A."/>
            <person name="Copeland A."/>
            <person name="Hainaut M."/>
            <person name="Haridas S."/>
            <person name="Labutti K."/>
            <person name="Lindquist E."/>
            <person name="Lipzen A."/>
            <person name="Khouja H.-R."/>
            <person name="Murat C."/>
            <person name="Ohm R."/>
            <person name="Olson A."/>
            <person name="Spatafora J."/>
            <person name="Veneault-Fourrey C."/>
            <person name="Henrissat B."/>
            <person name="Grigoriev I."/>
            <person name="Martin F."/>
            <person name="Perotto S."/>
        </authorList>
    </citation>
    <scope>NUCLEOTIDE SEQUENCE [LARGE SCALE GENOMIC DNA]</scope>
    <source>
        <strain evidence="4 5">E</strain>
    </source>
</reference>
<protein>
    <submittedName>
        <fullName evidence="4">Acetyl-CoA synthetase-like protein</fullName>
    </submittedName>
</protein>
<dbReference type="SUPFAM" id="SSF52777">
    <property type="entry name" value="CoA-dependent acyltransferases"/>
    <property type="match status" value="2"/>
</dbReference>
<dbReference type="Gene3D" id="3.40.50.12780">
    <property type="entry name" value="N-terminal domain of ligase-like"/>
    <property type="match status" value="1"/>
</dbReference>
<keyword evidence="5" id="KW-1185">Reference proteome</keyword>
<dbReference type="Gene3D" id="3.30.559.10">
    <property type="entry name" value="Chloramphenicol acetyltransferase-like domain"/>
    <property type="match status" value="1"/>
</dbReference>
<dbReference type="InterPro" id="IPR042099">
    <property type="entry name" value="ANL_N_sf"/>
</dbReference>
<dbReference type="PANTHER" id="PTHR45527">
    <property type="entry name" value="NONRIBOSOMAL PEPTIDE SYNTHETASE"/>
    <property type="match status" value="1"/>
</dbReference>
<organism evidence="4 5">
    <name type="scientific">Hyaloscypha bicolor E</name>
    <dbReference type="NCBI Taxonomy" id="1095630"/>
    <lineage>
        <taxon>Eukaryota</taxon>
        <taxon>Fungi</taxon>
        <taxon>Dikarya</taxon>
        <taxon>Ascomycota</taxon>
        <taxon>Pezizomycotina</taxon>
        <taxon>Leotiomycetes</taxon>
        <taxon>Helotiales</taxon>
        <taxon>Hyaloscyphaceae</taxon>
        <taxon>Hyaloscypha</taxon>
        <taxon>Hyaloscypha bicolor</taxon>
    </lineage>
</organism>
<keyword evidence="2" id="KW-0597">Phosphoprotein</keyword>
<dbReference type="GO" id="GO:0031177">
    <property type="term" value="F:phosphopantetheine binding"/>
    <property type="evidence" value="ECO:0007669"/>
    <property type="project" value="TreeGrafter"/>
</dbReference>
<evidence type="ECO:0000259" key="3">
    <source>
        <dbReference type="Pfam" id="PF00501"/>
    </source>
</evidence>
<dbReference type="PANTHER" id="PTHR45527:SF1">
    <property type="entry name" value="FATTY ACID SYNTHASE"/>
    <property type="match status" value="1"/>
</dbReference>
<dbReference type="OrthoDB" id="3491698at2759"/>
<feature type="domain" description="AMP-dependent synthetase/ligase" evidence="3">
    <location>
        <begin position="243"/>
        <end position="597"/>
    </location>
</feature>
<name>A0A2J6TN13_9HELO</name>
<dbReference type="InParanoid" id="A0A2J6TN13"/>
<evidence type="ECO:0000313" key="5">
    <source>
        <dbReference type="Proteomes" id="UP000235371"/>
    </source>
</evidence>
<dbReference type="GeneID" id="36594540"/>
<dbReference type="InterPro" id="IPR000873">
    <property type="entry name" value="AMP-dep_synth/lig_dom"/>
</dbReference>
<evidence type="ECO:0000256" key="2">
    <source>
        <dbReference type="ARBA" id="ARBA00022553"/>
    </source>
</evidence>
<dbReference type="GO" id="GO:0005737">
    <property type="term" value="C:cytoplasm"/>
    <property type="evidence" value="ECO:0007669"/>
    <property type="project" value="TreeGrafter"/>
</dbReference>
<proteinExistence type="predicted"/>
<dbReference type="GO" id="GO:0044550">
    <property type="term" value="P:secondary metabolite biosynthetic process"/>
    <property type="evidence" value="ECO:0007669"/>
    <property type="project" value="TreeGrafter"/>
</dbReference>
<dbReference type="Gene3D" id="3.30.559.30">
    <property type="entry name" value="Nonribosomal peptide synthetase, condensation domain"/>
    <property type="match status" value="1"/>
</dbReference>
<dbReference type="STRING" id="1095630.A0A2J6TN13"/>
<dbReference type="GO" id="GO:0043041">
    <property type="term" value="P:amino acid activation for nonribosomal peptide biosynthetic process"/>
    <property type="evidence" value="ECO:0007669"/>
    <property type="project" value="TreeGrafter"/>
</dbReference>
<keyword evidence="1" id="KW-0596">Phosphopantetheine</keyword>
<sequence length="1386" mass="154713">MFLRSLQELFASVGLSNTDQEESHVLHQNITGFDVGDIERRAIVERLAAWQVCSAAWSIVLARHTSQSSFDFIATNVLPQKPPNGLKLSLLIDVHTSVDEDNTFSELLHKHLDFSVHDDQSDRATISSNVIVYPFNFPVGTTEMPLPPQIKSDITIQLLSKQPKTIQAICHYHSSLPGHYVEKVMDRFLHLLRHITNHRSWALLSIRDISMSSLQEELQIRHYSLPGRSLADMEIGSVHQLVRRQTRRTPNRPALEGTGGDVITYMELDLISDFMAEDFRHLWLNTSRLDTGIAVESTVVVGIMLQRSPAVIIAILSCWKAGYTVVLVDPSQPHLRNGYIIEDSKCALLLVDESWQGRVGEHIAWKYDFNALRHRVKTSGYTTEAYHGSEIDLSQYLFRPAWIRVTSGSTGRPKCTLHNHAAFGSSIASYAGRIRASKTLLFFNPISSASGNAIWTFLTNGGCVCIPPEEEITSDLTGCINRYRIDDICITPSAISLTSPDKVPALKTVSLVGEAIPRSVGEIWSQHVSLLIGYGATEMNSHSLPFHDEATGTLPPAHPLPTSDYSVYILRPGTMNLCPLYVPGEICLSSTYMSSGYINRPDATSQVFATHPFPGDAGHTYIYRTGDLGMFIGVRSFVLLGRVDFQFKVDGNRIQPEEIESIVNQVPQVIKCRVILVEPSVGRPVSTCCVILKGNPTNGLHTDNRWKDFVSAAEKACAAHLPAYMMPRRWLQFEKFPETPSAKIDNGALAIEAKLIIDKTSPIALSDDLRDHQGRISVQGKLFLDLVLEILTGKDPGTLPSEEREKMQVQSFLANGGTSLLSLRLRSQLRGRGVEIPISRLYSPQSLIQVASDFTAAEREAEEFHVEATGPAPTVTEALLPIMPIDLQPNLTLYETVFPTTMLQREMFVMSMLDPKLWIFYQFFDLSQVSCTTSQLHEAIGLLVSIKQNLRTVFSLLNVESNPTTIEHPDIAFELIKDGKFVQAILKPDVICADFSQEDEIEEPKVFWRKDVSRKWLFARPLWRVGFLSKPRLLAWAFHHAIVDEWVARNISRDLHAVLAAILQRDSCQQKQPQALIDACENAAKPSIEQWVIAHYGIDGLDGSPTPVVSKHIKVWEDFMANASPTPIPDELKLSYDALPAPPLMQKINSLPYGNWCRRHHITAAALFHAVSALTIARLLNWWRPGGPQQPIEEVTYYRISSNRASVQGASDMEGALISISPMRVPVTAGSDAVTISQCALNNWLATQESDPYYLDGQLIATGPEPTARRRRWGNVLLNHVINQNPDGDAMPSFRGAVEDQSGFAMVWPFAVLEITVVEMDSRKADALQLSLLSNLEQQSTEDFMGVFVQVLRLVVETENLRNAANYNRPTLWESYFSKIVEEEAA</sequence>
<dbReference type="InterPro" id="IPR045851">
    <property type="entry name" value="AMP-bd_C_sf"/>
</dbReference>